<dbReference type="InterPro" id="IPR013096">
    <property type="entry name" value="Cupin_2"/>
</dbReference>
<proteinExistence type="predicted"/>
<dbReference type="AlphaFoldDB" id="A0A6B3SXC6"/>
<feature type="signal peptide" evidence="1">
    <location>
        <begin position="1"/>
        <end position="25"/>
    </location>
</feature>
<feature type="chain" id="PRO_5025419110" evidence="1">
    <location>
        <begin position="26"/>
        <end position="135"/>
    </location>
</feature>
<dbReference type="InterPro" id="IPR011051">
    <property type="entry name" value="RmlC_Cupin_sf"/>
</dbReference>
<evidence type="ECO:0000313" key="3">
    <source>
        <dbReference type="EMBL" id="NEX63766.1"/>
    </source>
</evidence>
<organism evidence="3 4">
    <name type="scientific">Noviherbaspirillum galbum</name>
    <dbReference type="NCBI Taxonomy" id="2709383"/>
    <lineage>
        <taxon>Bacteria</taxon>
        <taxon>Pseudomonadati</taxon>
        <taxon>Pseudomonadota</taxon>
        <taxon>Betaproteobacteria</taxon>
        <taxon>Burkholderiales</taxon>
        <taxon>Oxalobacteraceae</taxon>
        <taxon>Noviherbaspirillum</taxon>
    </lineage>
</organism>
<dbReference type="RefSeq" id="WP_163967706.1">
    <property type="nucleotide sequence ID" value="NZ_JAAIVB010000075.1"/>
</dbReference>
<dbReference type="Gene3D" id="2.60.120.10">
    <property type="entry name" value="Jelly Rolls"/>
    <property type="match status" value="1"/>
</dbReference>
<feature type="domain" description="Cupin type-2" evidence="2">
    <location>
        <begin position="51"/>
        <end position="120"/>
    </location>
</feature>
<evidence type="ECO:0000313" key="4">
    <source>
        <dbReference type="Proteomes" id="UP000482155"/>
    </source>
</evidence>
<keyword evidence="1" id="KW-0732">Signal</keyword>
<evidence type="ECO:0000259" key="2">
    <source>
        <dbReference type="Pfam" id="PF07883"/>
    </source>
</evidence>
<evidence type="ECO:0000256" key="1">
    <source>
        <dbReference type="SAM" id="SignalP"/>
    </source>
</evidence>
<dbReference type="Proteomes" id="UP000482155">
    <property type="component" value="Unassembled WGS sequence"/>
</dbReference>
<dbReference type="PANTHER" id="PTHR38599">
    <property type="entry name" value="CUPIN DOMAIN PROTEIN (AFU_ORTHOLOGUE AFUA_3G13620)"/>
    <property type="match status" value="1"/>
</dbReference>
<keyword evidence="4" id="KW-1185">Reference proteome</keyword>
<dbReference type="SUPFAM" id="SSF51182">
    <property type="entry name" value="RmlC-like cupins"/>
    <property type="match status" value="1"/>
</dbReference>
<dbReference type="CDD" id="cd02235">
    <property type="entry name" value="cupin_BLL4011-like"/>
    <property type="match status" value="1"/>
</dbReference>
<sequence length="135" mass="14013">MTRTRQLSVSLFCILGLAASAGAHAQASGLKREMVQKADMSIPNHEAVVARVEVAPGATAGRHSHPGDEISYVLEGETELLIDGEPPRTVKAGEAFVIPAGKVHDARNSGTVPAKLIGVYAVEKGKPLATPAAPK</sequence>
<dbReference type="EMBL" id="JAAIVB010000075">
    <property type="protein sequence ID" value="NEX63766.1"/>
    <property type="molecule type" value="Genomic_DNA"/>
</dbReference>
<dbReference type="Pfam" id="PF07883">
    <property type="entry name" value="Cupin_2"/>
    <property type="match status" value="1"/>
</dbReference>
<accession>A0A6B3SXC6</accession>
<protein>
    <submittedName>
        <fullName evidence="3">Cupin domain-containing protein</fullName>
    </submittedName>
</protein>
<dbReference type="PANTHER" id="PTHR38599:SF1">
    <property type="entry name" value="CUPIN DOMAIN PROTEIN (AFU_ORTHOLOGUE AFUA_3G13620)"/>
    <property type="match status" value="1"/>
</dbReference>
<name>A0A6B3SXC6_9BURK</name>
<gene>
    <name evidence="3" type="ORF">G3574_22030</name>
</gene>
<reference evidence="3 4" key="1">
    <citation type="submission" date="2020-02" db="EMBL/GenBank/DDBJ databases">
        <authorList>
            <person name="Kim M.K."/>
        </authorList>
    </citation>
    <scope>NUCLEOTIDE SEQUENCE [LARGE SCALE GENOMIC DNA]</scope>
    <source>
        <strain evidence="3 4">17J57-3</strain>
    </source>
</reference>
<dbReference type="InterPro" id="IPR014710">
    <property type="entry name" value="RmlC-like_jellyroll"/>
</dbReference>
<comment type="caution">
    <text evidence="3">The sequence shown here is derived from an EMBL/GenBank/DDBJ whole genome shotgun (WGS) entry which is preliminary data.</text>
</comment>